<evidence type="ECO:0000313" key="10">
    <source>
        <dbReference type="Proteomes" id="UP000800038"/>
    </source>
</evidence>
<evidence type="ECO:0000256" key="6">
    <source>
        <dbReference type="ARBA" id="ARBA00035289"/>
    </source>
</evidence>
<dbReference type="GO" id="GO:0032543">
    <property type="term" value="P:mitochondrial translation"/>
    <property type="evidence" value="ECO:0007669"/>
    <property type="project" value="TreeGrafter"/>
</dbReference>
<dbReference type="OrthoDB" id="270763at2759"/>
<reference evidence="9" key="1">
    <citation type="journal article" date="2020" name="Stud. Mycol.">
        <title>101 Dothideomycetes genomes: a test case for predicting lifestyles and emergence of pathogens.</title>
        <authorList>
            <person name="Haridas S."/>
            <person name="Albert R."/>
            <person name="Binder M."/>
            <person name="Bloem J."/>
            <person name="Labutti K."/>
            <person name="Salamov A."/>
            <person name="Andreopoulos B."/>
            <person name="Baker S."/>
            <person name="Barry K."/>
            <person name="Bills G."/>
            <person name="Bluhm B."/>
            <person name="Cannon C."/>
            <person name="Castanera R."/>
            <person name="Culley D."/>
            <person name="Daum C."/>
            <person name="Ezra D."/>
            <person name="Gonzalez J."/>
            <person name="Henrissat B."/>
            <person name="Kuo A."/>
            <person name="Liang C."/>
            <person name="Lipzen A."/>
            <person name="Lutzoni F."/>
            <person name="Magnuson J."/>
            <person name="Mondo S."/>
            <person name="Nolan M."/>
            <person name="Ohm R."/>
            <person name="Pangilinan J."/>
            <person name="Park H.-J."/>
            <person name="Ramirez L."/>
            <person name="Alfaro M."/>
            <person name="Sun H."/>
            <person name="Tritt A."/>
            <person name="Yoshinaga Y."/>
            <person name="Zwiers L.-H."/>
            <person name="Turgeon B."/>
            <person name="Goodwin S."/>
            <person name="Spatafora J."/>
            <person name="Crous P."/>
            <person name="Grigoriev I."/>
        </authorList>
    </citation>
    <scope>NUCLEOTIDE SEQUENCE</scope>
    <source>
        <strain evidence="9">CBS 161.51</strain>
    </source>
</reference>
<dbReference type="EMBL" id="ML976050">
    <property type="protein sequence ID" value="KAF1941216.1"/>
    <property type="molecule type" value="Genomic_DNA"/>
</dbReference>
<dbReference type="InterPro" id="IPR038340">
    <property type="entry name" value="MRP-L47_sf"/>
</dbReference>
<keyword evidence="10" id="KW-1185">Reference proteome</keyword>
<organism evidence="9 10">
    <name type="scientific">Clathrospora elynae</name>
    <dbReference type="NCBI Taxonomy" id="706981"/>
    <lineage>
        <taxon>Eukaryota</taxon>
        <taxon>Fungi</taxon>
        <taxon>Dikarya</taxon>
        <taxon>Ascomycota</taxon>
        <taxon>Pezizomycotina</taxon>
        <taxon>Dothideomycetes</taxon>
        <taxon>Pleosporomycetidae</taxon>
        <taxon>Pleosporales</taxon>
        <taxon>Diademaceae</taxon>
        <taxon>Clathrospora</taxon>
    </lineage>
</organism>
<evidence type="ECO:0000256" key="5">
    <source>
        <dbReference type="ARBA" id="ARBA00023274"/>
    </source>
</evidence>
<evidence type="ECO:0000256" key="4">
    <source>
        <dbReference type="ARBA" id="ARBA00023128"/>
    </source>
</evidence>
<dbReference type="PANTHER" id="PTHR21183">
    <property type="entry name" value="RIBOSOMAL PROTEIN L47, MITOCHONDRIAL-RELATED"/>
    <property type="match status" value="1"/>
</dbReference>
<proteinExistence type="inferred from homology"/>
<feature type="compositionally biased region" description="Basic and acidic residues" evidence="8">
    <location>
        <begin position="244"/>
        <end position="265"/>
    </location>
</feature>
<evidence type="ECO:0000256" key="8">
    <source>
        <dbReference type="SAM" id="MobiDB-lite"/>
    </source>
</evidence>
<gene>
    <name evidence="9" type="ORF">EJ02DRAFT_455295</name>
</gene>
<evidence type="ECO:0000256" key="2">
    <source>
        <dbReference type="ARBA" id="ARBA00009254"/>
    </source>
</evidence>
<dbReference type="GO" id="GO:0003735">
    <property type="term" value="F:structural constituent of ribosome"/>
    <property type="evidence" value="ECO:0007669"/>
    <property type="project" value="InterPro"/>
</dbReference>
<dbReference type="Proteomes" id="UP000800038">
    <property type="component" value="Unassembled WGS sequence"/>
</dbReference>
<dbReference type="Pfam" id="PF06984">
    <property type="entry name" value="MRP-L47"/>
    <property type="match status" value="1"/>
</dbReference>
<evidence type="ECO:0000256" key="1">
    <source>
        <dbReference type="ARBA" id="ARBA00004173"/>
    </source>
</evidence>
<dbReference type="InterPro" id="IPR010729">
    <property type="entry name" value="Ribosomal_uL29_mit"/>
</dbReference>
<evidence type="ECO:0000256" key="7">
    <source>
        <dbReference type="ARBA" id="ARBA00035399"/>
    </source>
</evidence>
<name>A0A6A5SRI4_9PLEO</name>
<dbReference type="PANTHER" id="PTHR21183:SF18">
    <property type="entry name" value="LARGE RIBOSOMAL SUBUNIT PROTEIN UL29M"/>
    <property type="match status" value="1"/>
</dbReference>
<keyword evidence="4" id="KW-0496">Mitochondrion</keyword>
<feature type="region of interest" description="Disordered" evidence="8">
    <location>
        <begin position="208"/>
        <end position="265"/>
    </location>
</feature>
<comment type="subcellular location">
    <subcellularLocation>
        <location evidence="1">Mitochondrion</location>
    </subcellularLocation>
</comment>
<sequence>MAAVPTSRILRPGLASIKLDGVFSFLGPSAQCARNAPSACFSTSPARWKKDNNRTRGLSAVRNTGLRPRQTLSVKQKDFEKQQLPTPVLFEENVTGTADHGLWDFFKDQKLLQTPVEEQRHGRSWTVGELRSRDWNSLHQLWWLCVKERNRLATEKIERKRLNAGYGDHENQGRDKSVQETMKAILDTLAERHEAYKQAFELAKRDPDIDLSRTDGPQYTQKPYDAFEADEAIRDAEPEPTIEEPTKDRTLAEPEVQPKEKVKYA</sequence>
<accession>A0A6A5SRI4</accession>
<comment type="similarity">
    <text evidence="2">Belongs to the universal ribosomal protein uL29 family.</text>
</comment>
<evidence type="ECO:0000256" key="3">
    <source>
        <dbReference type="ARBA" id="ARBA00022980"/>
    </source>
</evidence>
<dbReference type="GO" id="GO:0005762">
    <property type="term" value="C:mitochondrial large ribosomal subunit"/>
    <property type="evidence" value="ECO:0007669"/>
    <property type="project" value="TreeGrafter"/>
</dbReference>
<protein>
    <recommendedName>
        <fullName evidence="6">Large ribosomal subunit protein uL29m</fullName>
    </recommendedName>
    <alternativeName>
        <fullName evidence="7">54S ribosomal protein L4, mitochondrial</fullName>
    </alternativeName>
</protein>
<evidence type="ECO:0000313" key="9">
    <source>
        <dbReference type="EMBL" id="KAF1941216.1"/>
    </source>
</evidence>
<dbReference type="Gene3D" id="6.10.330.20">
    <property type="match status" value="1"/>
</dbReference>
<dbReference type="AlphaFoldDB" id="A0A6A5SRI4"/>
<keyword evidence="3" id="KW-0689">Ribosomal protein</keyword>
<keyword evidence="5" id="KW-0687">Ribonucleoprotein</keyword>